<evidence type="ECO:0000259" key="5">
    <source>
        <dbReference type="Pfam" id="PF00496"/>
    </source>
</evidence>
<evidence type="ECO:0000256" key="3">
    <source>
        <dbReference type="ARBA" id="ARBA00022729"/>
    </source>
</evidence>
<dbReference type="GO" id="GO:0015833">
    <property type="term" value="P:peptide transport"/>
    <property type="evidence" value="ECO:0007669"/>
    <property type="project" value="TreeGrafter"/>
</dbReference>
<evidence type="ECO:0000313" key="6">
    <source>
        <dbReference type="EMBL" id="NLS11120.1"/>
    </source>
</evidence>
<sequence length="522" mass="57170">MKRSLYGTALVGILALTACGGGTEAADGSGGDGPQGEFTIAYGSQPPTLDPSATTGTVTRHIGRLMYEQLIAFDSNGEVQPVLAETFELSDDATSLSFELREGVPFHNGETMDAADVVASLERWVELSDVGQQYFSEAQIESPEEGVVTVSLPGGMGVMPELLADPTQSPYIMPAEIAESADPDGATENIGTGPYQYGEWATDQHVRLEVFEDYVSPEGETDGITGERGANFETVTFEFASDASTRLAGIQTHEYDMAMPLPWDNAEIIEEAGDVYIEPGETTFGAVLFNKQQGPMADINMRRAIYAAFEPEPVLQSAFNNEDYYDTATSLSPDVSPWYHEVDHEMADLALTQDLDAAEEYLEEAGYDGETLTFMTTRDNEEHYNQAVVIQQQLGDAGIDVELEVLDWPTVLDNQSNPDVWDLTITGFSWRELPVTTAFLQPSFAGWTDDEDIAAAIDDFRYADTEEEAIEAAEDLQMAYFEYLPVLQTGSYATLAALSEEYEGFMNIPGTGEVYYHVDRVQ</sequence>
<dbReference type="RefSeq" id="WP_168888604.1">
    <property type="nucleotide sequence ID" value="NZ_JABAHY010000023.1"/>
</dbReference>
<dbReference type="GO" id="GO:0042597">
    <property type="term" value="C:periplasmic space"/>
    <property type="evidence" value="ECO:0007669"/>
    <property type="project" value="UniProtKB-ARBA"/>
</dbReference>
<dbReference type="InterPro" id="IPR000914">
    <property type="entry name" value="SBP_5_dom"/>
</dbReference>
<dbReference type="GO" id="GO:1904680">
    <property type="term" value="F:peptide transmembrane transporter activity"/>
    <property type="evidence" value="ECO:0007669"/>
    <property type="project" value="TreeGrafter"/>
</dbReference>
<comment type="similarity">
    <text evidence="2">Belongs to the bacterial solute-binding protein 5 family.</text>
</comment>
<keyword evidence="3 4" id="KW-0732">Signal</keyword>
<feature type="chain" id="PRO_5030999800" description="Solute-binding protein family 5 domain-containing protein" evidence="4">
    <location>
        <begin position="26"/>
        <end position="522"/>
    </location>
</feature>
<feature type="domain" description="Solute-binding protein family 5" evidence="5">
    <location>
        <begin position="78"/>
        <end position="443"/>
    </location>
</feature>
<dbReference type="Proteomes" id="UP000523139">
    <property type="component" value="Unassembled WGS sequence"/>
</dbReference>
<dbReference type="EMBL" id="JABAHY010000023">
    <property type="protein sequence ID" value="NLS11120.1"/>
    <property type="molecule type" value="Genomic_DNA"/>
</dbReference>
<feature type="signal peptide" evidence="4">
    <location>
        <begin position="1"/>
        <end position="25"/>
    </location>
</feature>
<comment type="subcellular location">
    <subcellularLocation>
        <location evidence="1">Cell membrane</location>
        <topology evidence="1">Lipid-anchor</topology>
    </subcellularLocation>
</comment>
<dbReference type="AlphaFoldDB" id="A0A7X8TLS0"/>
<gene>
    <name evidence="6" type="ORF">HGQ17_14160</name>
</gene>
<organism evidence="6 7">
    <name type="scientific">Nesterenkonia sedimenti</name>
    <dbReference type="NCBI Taxonomy" id="1463632"/>
    <lineage>
        <taxon>Bacteria</taxon>
        <taxon>Bacillati</taxon>
        <taxon>Actinomycetota</taxon>
        <taxon>Actinomycetes</taxon>
        <taxon>Micrococcales</taxon>
        <taxon>Micrococcaceae</taxon>
        <taxon>Nesterenkonia</taxon>
    </lineage>
</organism>
<dbReference type="PROSITE" id="PS01040">
    <property type="entry name" value="SBP_BACTERIAL_5"/>
    <property type="match status" value="1"/>
</dbReference>
<reference evidence="6 7" key="1">
    <citation type="submission" date="2020-04" db="EMBL/GenBank/DDBJ databases">
        <title>Nesterenkonia sp. nov., isolated from marine sediment.</title>
        <authorList>
            <person name="Zhang G."/>
        </authorList>
    </citation>
    <scope>NUCLEOTIDE SEQUENCE [LARGE SCALE GENOMIC DNA]</scope>
    <source>
        <strain evidence="6 7">MY13</strain>
    </source>
</reference>
<dbReference type="InterPro" id="IPR030678">
    <property type="entry name" value="Peptide/Ni-bd"/>
</dbReference>
<dbReference type="PIRSF" id="PIRSF002741">
    <property type="entry name" value="MppA"/>
    <property type="match status" value="1"/>
</dbReference>
<dbReference type="Pfam" id="PF00496">
    <property type="entry name" value="SBP_bac_5"/>
    <property type="match status" value="1"/>
</dbReference>
<dbReference type="PANTHER" id="PTHR30290:SF38">
    <property type="entry name" value="D,D-DIPEPTIDE-BINDING PERIPLASMIC PROTEIN DDPA-RELATED"/>
    <property type="match status" value="1"/>
</dbReference>
<protein>
    <recommendedName>
        <fullName evidence="5">Solute-binding protein family 5 domain-containing protein</fullName>
    </recommendedName>
</protein>
<accession>A0A7X8TLS0</accession>
<dbReference type="InterPro" id="IPR023765">
    <property type="entry name" value="SBP_5_CS"/>
</dbReference>
<evidence type="ECO:0000313" key="7">
    <source>
        <dbReference type="Proteomes" id="UP000523139"/>
    </source>
</evidence>
<dbReference type="Gene3D" id="3.10.105.10">
    <property type="entry name" value="Dipeptide-binding Protein, Domain 3"/>
    <property type="match status" value="1"/>
</dbReference>
<keyword evidence="7" id="KW-1185">Reference proteome</keyword>
<evidence type="ECO:0000256" key="1">
    <source>
        <dbReference type="ARBA" id="ARBA00004193"/>
    </source>
</evidence>
<dbReference type="Gene3D" id="3.40.190.10">
    <property type="entry name" value="Periplasmic binding protein-like II"/>
    <property type="match status" value="1"/>
</dbReference>
<dbReference type="GO" id="GO:0043190">
    <property type="term" value="C:ATP-binding cassette (ABC) transporter complex"/>
    <property type="evidence" value="ECO:0007669"/>
    <property type="project" value="InterPro"/>
</dbReference>
<proteinExistence type="inferred from homology"/>
<comment type="caution">
    <text evidence="6">The sequence shown here is derived from an EMBL/GenBank/DDBJ whole genome shotgun (WGS) entry which is preliminary data.</text>
</comment>
<dbReference type="PANTHER" id="PTHR30290">
    <property type="entry name" value="PERIPLASMIC BINDING COMPONENT OF ABC TRANSPORTER"/>
    <property type="match status" value="1"/>
</dbReference>
<dbReference type="SUPFAM" id="SSF53850">
    <property type="entry name" value="Periplasmic binding protein-like II"/>
    <property type="match status" value="1"/>
</dbReference>
<evidence type="ECO:0000256" key="2">
    <source>
        <dbReference type="ARBA" id="ARBA00005695"/>
    </source>
</evidence>
<dbReference type="PROSITE" id="PS51257">
    <property type="entry name" value="PROKAR_LIPOPROTEIN"/>
    <property type="match status" value="1"/>
</dbReference>
<evidence type="ECO:0000256" key="4">
    <source>
        <dbReference type="SAM" id="SignalP"/>
    </source>
</evidence>
<name>A0A7X8TLS0_9MICC</name>
<dbReference type="InterPro" id="IPR039424">
    <property type="entry name" value="SBP_5"/>
</dbReference>